<evidence type="ECO:0000313" key="4">
    <source>
        <dbReference type="Proteomes" id="UP001054892"/>
    </source>
</evidence>
<dbReference type="Pfam" id="PF09720">
    <property type="entry name" value="Unstab_antitox"/>
    <property type="match status" value="1"/>
</dbReference>
<accession>A0A6J4ECA2</accession>
<dbReference type="Proteomes" id="UP000509383">
    <property type="component" value="Chromosome"/>
</dbReference>
<proteinExistence type="predicted"/>
<sequence length="78" mass="8788">MPQPRPALPDALLKLSPAERIQLAEDLWDSVAAHPESLPPLTDEERREIDQRLAAHDAAPESAIDWEDVRKRLWSGQA</sequence>
<evidence type="ECO:0000313" key="2">
    <source>
        <dbReference type="EMBL" id="GJN54675.1"/>
    </source>
</evidence>
<name>A0A6J4ECA2_9PSED</name>
<evidence type="ECO:0000313" key="1">
    <source>
        <dbReference type="EMBL" id="BCG27240.1"/>
    </source>
</evidence>
<protein>
    <submittedName>
        <fullName evidence="1">Antitoxin</fullName>
    </submittedName>
</protein>
<keyword evidence="4" id="KW-1185">Reference proteome</keyword>
<dbReference type="InterPro" id="IPR013406">
    <property type="entry name" value="CHP02574_addiction_mod"/>
</dbReference>
<organism evidence="1 3">
    <name type="scientific">Pseudomonas tohonis</name>
    <dbReference type="NCBI Taxonomy" id="2725477"/>
    <lineage>
        <taxon>Bacteria</taxon>
        <taxon>Pseudomonadati</taxon>
        <taxon>Pseudomonadota</taxon>
        <taxon>Gammaproteobacteria</taxon>
        <taxon>Pseudomonadales</taxon>
        <taxon>Pseudomonadaceae</taxon>
        <taxon>Pseudomonas</taxon>
    </lineage>
</organism>
<dbReference type="Proteomes" id="UP001054892">
    <property type="component" value="Unassembled WGS sequence"/>
</dbReference>
<dbReference type="NCBIfam" id="TIGR02574">
    <property type="entry name" value="stabl_TIGR02574"/>
    <property type="match status" value="1"/>
</dbReference>
<dbReference type="AlphaFoldDB" id="A0A6J4ECA2"/>
<evidence type="ECO:0000313" key="3">
    <source>
        <dbReference type="Proteomes" id="UP000509383"/>
    </source>
</evidence>
<dbReference type="EMBL" id="BQKM01000012">
    <property type="protein sequence ID" value="GJN54675.1"/>
    <property type="molecule type" value="Genomic_DNA"/>
</dbReference>
<dbReference type="KEGG" id="ptw:TUM18999_54310"/>
<dbReference type="EMBL" id="AP023189">
    <property type="protein sequence ID" value="BCG27240.1"/>
    <property type="molecule type" value="Genomic_DNA"/>
</dbReference>
<gene>
    <name evidence="1" type="ORF">TUM18999_54310</name>
    <name evidence="2" type="ORF">TUM20286_44270</name>
</gene>
<reference evidence="1 3" key="1">
    <citation type="submission" date="2020-05" db="EMBL/GenBank/DDBJ databases">
        <title>Characterization of novel class B3 metallo-beta-lactamase from novel Pseudomonas species.</title>
        <authorList>
            <person name="Yamada K."/>
            <person name="Aoki K."/>
            <person name="Ishii Y."/>
        </authorList>
    </citation>
    <scope>NUCLEOTIDE SEQUENCE [LARGE SCALE GENOMIC DNA]</scope>
    <source>
        <strain evidence="1 3">TUM18999</strain>
        <strain evidence="2 4">TUM20286</strain>
    </source>
</reference>
<dbReference type="RefSeq" id="WP_173171481.1">
    <property type="nucleotide sequence ID" value="NZ_AP023189.1"/>
</dbReference>